<dbReference type="AlphaFoldDB" id="A0AA88YKD3"/>
<evidence type="ECO:0000256" key="1">
    <source>
        <dbReference type="ARBA" id="ARBA00022692"/>
    </source>
</evidence>
<feature type="compositionally biased region" description="Basic and acidic residues" evidence="4">
    <location>
        <begin position="581"/>
        <end position="590"/>
    </location>
</feature>
<feature type="domain" description="Cadherin" evidence="6">
    <location>
        <begin position="414"/>
        <end position="517"/>
    </location>
</feature>
<organism evidence="7 8">
    <name type="scientific">Pinctada imbricata</name>
    <name type="common">Atlantic pearl-oyster</name>
    <name type="synonym">Pinctada martensii</name>
    <dbReference type="NCBI Taxonomy" id="66713"/>
    <lineage>
        <taxon>Eukaryota</taxon>
        <taxon>Metazoa</taxon>
        <taxon>Spiralia</taxon>
        <taxon>Lophotrochozoa</taxon>
        <taxon>Mollusca</taxon>
        <taxon>Bivalvia</taxon>
        <taxon>Autobranchia</taxon>
        <taxon>Pteriomorphia</taxon>
        <taxon>Pterioida</taxon>
        <taxon>Pterioidea</taxon>
        <taxon>Pteriidae</taxon>
        <taxon>Pinctada</taxon>
    </lineage>
</organism>
<dbReference type="CDD" id="cd11304">
    <property type="entry name" value="Cadherin_repeat"/>
    <property type="match status" value="3"/>
</dbReference>
<evidence type="ECO:0000256" key="5">
    <source>
        <dbReference type="SAM" id="Phobius"/>
    </source>
</evidence>
<dbReference type="PRINTS" id="PR00205">
    <property type="entry name" value="CADHERIN"/>
</dbReference>
<keyword evidence="2 5" id="KW-1133">Transmembrane helix</keyword>
<keyword evidence="3" id="KW-0106">Calcium</keyword>
<dbReference type="SMART" id="SM00112">
    <property type="entry name" value="CA"/>
    <property type="match status" value="3"/>
</dbReference>
<dbReference type="PANTHER" id="PTHR24026:SF126">
    <property type="entry name" value="PROTOCADHERIN FAT 4"/>
    <property type="match status" value="1"/>
</dbReference>
<evidence type="ECO:0000256" key="4">
    <source>
        <dbReference type="SAM" id="MobiDB-lite"/>
    </source>
</evidence>
<evidence type="ECO:0000259" key="6">
    <source>
        <dbReference type="PROSITE" id="PS50268"/>
    </source>
</evidence>
<dbReference type="GO" id="GO:0005886">
    <property type="term" value="C:plasma membrane"/>
    <property type="evidence" value="ECO:0007669"/>
    <property type="project" value="UniProtKB-SubCell"/>
</dbReference>
<evidence type="ECO:0000256" key="2">
    <source>
        <dbReference type="ARBA" id="ARBA00022989"/>
    </source>
</evidence>
<feature type="compositionally biased region" description="Polar residues" evidence="4">
    <location>
        <begin position="612"/>
        <end position="624"/>
    </location>
</feature>
<dbReference type="Gene3D" id="2.60.40.60">
    <property type="entry name" value="Cadherins"/>
    <property type="match status" value="3"/>
</dbReference>
<sequence length="639" mass="69519">MRLLYQTDGQTIIHECCPDVACDIEIIANAIYVKAGASFDYDSVRQYDLTVSCTDQTSSVTGTYTVFIIPNEEPVITNLAATTQVSTTSTTIGDDIFTVTSTDTENDQLHYNMTCVPSGCPFTIYDCKDFGEALLFSRFNLHVIGFNYCKFTTIFKHANPGLIECTADLTGHSQAGYDLYVYVYDGYTLVGPRVLTITMTDQNSVPVISNLPFSSALSLQENSAIGTSVFQTQVTDLNLGDNLVYSASYSPTTGASIFQTDTSTGLVSTSANIDYEALSPKTYTVTITVNDGQDSDTESLQISIIDVNEAPVFAFQQYTLTGNEGQTGDVIGTPAYGVTDPDSGDTHTYSIDCTSLNIDSSSGQISLATDYDLDISGTSDTISCNVTVSDGALSDTATVIVTLLNVNDNTPTFTFSTYTFYCDSNDGVGTTIGTAAASDADIGTNGDISYSLDQSSLPAEYYGVQQTGEIFIKSDIGYIYNRTDYVFQIIATDTGGLFGSSNVTVICQGYSTLAPINVTERYITFFEDTRNLPWFVVMMAILASVAAFVAFLLVKAGCCNICRMVEDYFQRRRWNLRRQRREQMKNKNRTDSPVSLISASPAPPSPYSLRSTTPRSDIFSQKPSSGIWDPWTNSSDLLK</sequence>
<dbReference type="SUPFAM" id="SSF49313">
    <property type="entry name" value="Cadherin-like"/>
    <property type="match status" value="3"/>
</dbReference>
<keyword evidence="1 5" id="KW-0812">Transmembrane</keyword>
<dbReference type="GO" id="GO:0005509">
    <property type="term" value="F:calcium ion binding"/>
    <property type="evidence" value="ECO:0007669"/>
    <property type="project" value="UniProtKB-UniRule"/>
</dbReference>
<comment type="caution">
    <text evidence="7">The sequence shown here is derived from an EMBL/GenBank/DDBJ whole genome shotgun (WGS) entry which is preliminary data.</text>
</comment>
<feature type="region of interest" description="Disordered" evidence="4">
    <location>
        <begin position="581"/>
        <end position="639"/>
    </location>
</feature>
<protein>
    <recommendedName>
        <fullName evidence="6">Cadherin domain-containing protein</fullName>
    </recommendedName>
</protein>
<accession>A0AA88YKD3</accession>
<feature type="domain" description="Cadherin" evidence="6">
    <location>
        <begin position="336"/>
        <end position="413"/>
    </location>
</feature>
<dbReference type="Pfam" id="PF00028">
    <property type="entry name" value="Cadherin"/>
    <property type="match status" value="2"/>
</dbReference>
<dbReference type="InterPro" id="IPR002126">
    <property type="entry name" value="Cadherin-like_dom"/>
</dbReference>
<dbReference type="Proteomes" id="UP001186944">
    <property type="component" value="Unassembled WGS sequence"/>
</dbReference>
<name>A0AA88YKD3_PINIB</name>
<dbReference type="EMBL" id="VSWD01000007">
    <property type="protein sequence ID" value="KAK3098569.1"/>
    <property type="molecule type" value="Genomic_DNA"/>
</dbReference>
<feature type="domain" description="Cadherin" evidence="6">
    <location>
        <begin position="211"/>
        <end position="313"/>
    </location>
</feature>
<dbReference type="PANTHER" id="PTHR24026">
    <property type="entry name" value="FAT ATYPICAL CADHERIN-RELATED"/>
    <property type="match status" value="1"/>
</dbReference>
<keyword evidence="5" id="KW-0472">Membrane</keyword>
<feature type="transmembrane region" description="Helical" evidence="5">
    <location>
        <begin position="532"/>
        <end position="554"/>
    </location>
</feature>
<keyword evidence="8" id="KW-1185">Reference proteome</keyword>
<evidence type="ECO:0000313" key="7">
    <source>
        <dbReference type="EMBL" id="KAK3098569.1"/>
    </source>
</evidence>
<reference evidence="7" key="1">
    <citation type="submission" date="2019-08" db="EMBL/GenBank/DDBJ databases">
        <title>The improved chromosome-level genome for the pearl oyster Pinctada fucata martensii using PacBio sequencing and Hi-C.</title>
        <authorList>
            <person name="Zheng Z."/>
        </authorList>
    </citation>
    <scope>NUCLEOTIDE SEQUENCE</scope>
    <source>
        <strain evidence="7">ZZ-2019</strain>
        <tissue evidence="7">Adductor muscle</tissue>
    </source>
</reference>
<evidence type="ECO:0000313" key="8">
    <source>
        <dbReference type="Proteomes" id="UP001186944"/>
    </source>
</evidence>
<dbReference type="GO" id="GO:0007156">
    <property type="term" value="P:homophilic cell adhesion via plasma membrane adhesion molecules"/>
    <property type="evidence" value="ECO:0007669"/>
    <property type="project" value="InterPro"/>
</dbReference>
<gene>
    <name evidence="7" type="ORF">FSP39_020759</name>
</gene>
<dbReference type="PROSITE" id="PS50268">
    <property type="entry name" value="CADHERIN_2"/>
    <property type="match status" value="3"/>
</dbReference>
<dbReference type="InterPro" id="IPR015919">
    <property type="entry name" value="Cadherin-like_sf"/>
</dbReference>
<proteinExistence type="predicted"/>
<evidence type="ECO:0000256" key="3">
    <source>
        <dbReference type="PROSITE-ProRule" id="PRU00043"/>
    </source>
</evidence>